<dbReference type="CDD" id="cd04301">
    <property type="entry name" value="NAT_SF"/>
    <property type="match status" value="1"/>
</dbReference>
<dbReference type="InterPro" id="IPR016181">
    <property type="entry name" value="Acyl_CoA_acyltransferase"/>
</dbReference>
<evidence type="ECO:0000313" key="3">
    <source>
        <dbReference type="Proteomes" id="UP001064971"/>
    </source>
</evidence>
<proteinExistence type="predicted"/>
<accession>A0ABM8AHE5</accession>
<evidence type="ECO:0000313" key="2">
    <source>
        <dbReference type="EMBL" id="BDP43222.1"/>
    </source>
</evidence>
<gene>
    <name evidence="2" type="ORF">DAETH_31910</name>
</gene>
<name>A0ABM8AHE5_9DEIO</name>
<protein>
    <recommendedName>
        <fullName evidence="1">N-acetyltransferase domain-containing protein</fullName>
    </recommendedName>
</protein>
<dbReference type="Gene3D" id="3.40.630.30">
    <property type="match status" value="1"/>
</dbReference>
<organism evidence="2 3">
    <name type="scientific">Deinococcus aetherius</name>
    <dbReference type="NCBI Taxonomy" id="200252"/>
    <lineage>
        <taxon>Bacteria</taxon>
        <taxon>Thermotogati</taxon>
        <taxon>Deinococcota</taxon>
        <taxon>Deinococci</taxon>
        <taxon>Deinococcales</taxon>
        <taxon>Deinococcaceae</taxon>
        <taxon>Deinococcus</taxon>
    </lineage>
</organism>
<dbReference type="InterPro" id="IPR000182">
    <property type="entry name" value="GNAT_dom"/>
</dbReference>
<reference evidence="2" key="1">
    <citation type="submission" date="2022-07" db="EMBL/GenBank/DDBJ databases">
        <title>Complete Genome Sequence of the Radioresistant Bacterium Deinococcus aetherius ST0316, Isolated from the Air Dust collected in Lower Stratosphere above Japan.</title>
        <authorList>
            <person name="Satoh K."/>
            <person name="Hagiwara K."/>
            <person name="Katsumata K."/>
            <person name="Kubo A."/>
            <person name="Yokobori S."/>
            <person name="Yamagishi A."/>
            <person name="Oono Y."/>
            <person name="Narumi I."/>
        </authorList>
    </citation>
    <scope>NUCLEOTIDE SEQUENCE</scope>
    <source>
        <strain evidence="2">ST0316</strain>
    </source>
</reference>
<keyword evidence="3" id="KW-1185">Reference proteome</keyword>
<sequence length="161" mass="17803">MTVLVTHLRMEDPAQLRPAATFPGLTLREVRDPAVNATLYAEVGGPYAWHDRRGWTREEWAGYALAPTTRTLLGTLGEETVGYGELVRLPEGDVELRLFGLRPSFVGQGLGGALLTLVTWEAWQWGARRVVLSTCTLDHPRALPAYLARGFTALRTEAHAH</sequence>
<evidence type="ECO:0000259" key="1">
    <source>
        <dbReference type="PROSITE" id="PS51186"/>
    </source>
</evidence>
<dbReference type="RefSeq" id="WP_264775878.1">
    <property type="nucleotide sequence ID" value="NZ_AP026560.1"/>
</dbReference>
<dbReference type="EMBL" id="AP026560">
    <property type="protein sequence ID" value="BDP43222.1"/>
    <property type="molecule type" value="Genomic_DNA"/>
</dbReference>
<dbReference type="SUPFAM" id="SSF55729">
    <property type="entry name" value="Acyl-CoA N-acyltransferases (Nat)"/>
    <property type="match status" value="1"/>
</dbReference>
<feature type="domain" description="N-acetyltransferase" evidence="1">
    <location>
        <begin position="25"/>
        <end position="161"/>
    </location>
</feature>
<dbReference type="Proteomes" id="UP001064971">
    <property type="component" value="Chromosome"/>
</dbReference>
<dbReference type="PROSITE" id="PS51186">
    <property type="entry name" value="GNAT"/>
    <property type="match status" value="1"/>
</dbReference>
<dbReference type="Pfam" id="PF00583">
    <property type="entry name" value="Acetyltransf_1"/>
    <property type="match status" value="1"/>
</dbReference>